<dbReference type="SUPFAM" id="SSF53474">
    <property type="entry name" value="alpha/beta-Hydrolases"/>
    <property type="match status" value="1"/>
</dbReference>
<evidence type="ECO:0000259" key="2">
    <source>
        <dbReference type="Pfam" id="PF00561"/>
    </source>
</evidence>
<proteinExistence type="predicted"/>
<gene>
    <name evidence="3" type="primary">nap</name>
    <name evidence="3" type="ORF">NCTC4822_03020</name>
</gene>
<dbReference type="InterPro" id="IPR050266">
    <property type="entry name" value="AB_hydrolase_sf"/>
</dbReference>
<keyword evidence="1" id="KW-0812">Transmembrane</keyword>
<dbReference type="Proteomes" id="UP000254519">
    <property type="component" value="Unassembled WGS sequence"/>
</dbReference>
<keyword evidence="4" id="KW-1185">Reference proteome</keyword>
<dbReference type="InterPro" id="IPR000073">
    <property type="entry name" value="AB_hydrolase_1"/>
</dbReference>
<dbReference type="AlphaFoldDB" id="A0A380CIY1"/>
<feature type="transmembrane region" description="Helical" evidence="1">
    <location>
        <begin position="130"/>
        <end position="156"/>
    </location>
</feature>
<organism evidence="3 4">
    <name type="scientific">Sporosarcina pasteurii</name>
    <name type="common">Bacillus pasteurii</name>
    <dbReference type="NCBI Taxonomy" id="1474"/>
    <lineage>
        <taxon>Bacteria</taxon>
        <taxon>Bacillati</taxon>
        <taxon>Bacillota</taxon>
        <taxon>Bacilli</taxon>
        <taxon>Bacillales</taxon>
        <taxon>Caryophanaceae</taxon>
        <taxon>Sporosarcina</taxon>
    </lineage>
</organism>
<dbReference type="PRINTS" id="PR00111">
    <property type="entry name" value="ABHYDROLASE"/>
</dbReference>
<dbReference type="Gene3D" id="3.40.50.1820">
    <property type="entry name" value="alpha/beta hydrolase"/>
    <property type="match status" value="1"/>
</dbReference>
<keyword evidence="1" id="KW-0472">Membrane</keyword>
<evidence type="ECO:0000313" key="4">
    <source>
        <dbReference type="Proteomes" id="UP000254519"/>
    </source>
</evidence>
<sequence>MGRMKRLLHYKTYEIGPEAPWVTFVHGAGGSSSTWFKQIREFRKKHNVLLVDLRGHGKSERGRWKKGDTFLDVAKDVVDVLDKLKIEQTHVIGMSLGTIVAQTIADNYPERVSSLILGGAIIRFDIRTKFLIAVGNATKLFIPYMLLYKIFAYIIMPRKQHEESRLAFVNQAKKMCQKEFIKWFSLTRLINPYLDRLQASTTDIPTLFIMGDEDYLFIPPIEEVVRQNEGFEFIKIKNSGHVCNIDQPEKFNQLSINYISKIEHRKAAIQIG</sequence>
<keyword evidence="3" id="KW-0378">Hydrolase</keyword>
<evidence type="ECO:0000256" key="1">
    <source>
        <dbReference type="SAM" id="Phobius"/>
    </source>
</evidence>
<feature type="domain" description="AB hydrolase-1" evidence="2">
    <location>
        <begin position="20"/>
        <end position="120"/>
    </location>
</feature>
<dbReference type="Pfam" id="PF00561">
    <property type="entry name" value="Abhydrolase_1"/>
    <property type="match status" value="1"/>
</dbReference>
<keyword evidence="1" id="KW-1133">Transmembrane helix</keyword>
<dbReference type="PRINTS" id="PR00412">
    <property type="entry name" value="EPOXHYDRLASE"/>
</dbReference>
<dbReference type="GO" id="GO:0106435">
    <property type="term" value="F:carboxylesterase activity"/>
    <property type="evidence" value="ECO:0007669"/>
    <property type="project" value="UniProtKB-EC"/>
</dbReference>
<dbReference type="PANTHER" id="PTHR43798">
    <property type="entry name" value="MONOACYLGLYCEROL LIPASE"/>
    <property type="match status" value="1"/>
</dbReference>
<reference evidence="3 4" key="1">
    <citation type="submission" date="2018-06" db="EMBL/GenBank/DDBJ databases">
        <authorList>
            <consortium name="Pathogen Informatics"/>
            <person name="Doyle S."/>
        </authorList>
    </citation>
    <scope>NUCLEOTIDE SEQUENCE [LARGE SCALE GENOMIC DNA]</scope>
    <source>
        <strain evidence="4">ATCC 11859 / DSM 33 / NCIB 8841 / NCTC 4822</strain>
    </source>
</reference>
<dbReference type="InterPro" id="IPR029058">
    <property type="entry name" value="AB_hydrolase_fold"/>
</dbReference>
<dbReference type="InterPro" id="IPR000639">
    <property type="entry name" value="Epox_hydrolase-like"/>
</dbReference>
<evidence type="ECO:0000313" key="3">
    <source>
        <dbReference type="EMBL" id="SUJ20443.1"/>
    </source>
</evidence>
<accession>A0A380CIY1</accession>
<protein>
    <submittedName>
        <fullName evidence="3">Uncharacterized carboxylesterase nap</fullName>
        <ecNumber evidence="3">3.1.1.1</ecNumber>
    </submittedName>
</protein>
<dbReference type="EC" id="3.1.1.1" evidence="3"/>
<dbReference type="EMBL" id="UGYZ01000002">
    <property type="protein sequence ID" value="SUJ20443.1"/>
    <property type="molecule type" value="Genomic_DNA"/>
</dbReference>
<name>A0A380CIY1_SPOPA</name>